<evidence type="ECO:0000256" key="1">
    <source>
        <dbReference type="SAM" id="MobiDB-lite"/>
    </source>
</evidence>
<proteinExistence type="predicted"/>
<evidence type="ECO:0000313" key="4">
    <source>
        <dbReference type="Proteomes" id="UP000283805"/>
    </source>
</evidence>
<feature type="transmembrane region" description="Helical" evidence="2">
    <location>
        <begin position="126"/>
        <end position="148"/>
    </location>
</feature>
<evidence type="ECO:0000256" key="2">
    <source>
        <dbReference type="SAM" id="Phobius"/>
    </source>
</evidence>
<gene>
    <name evidence="3" type="ORF">ATJ93_3056</name>
</gene>
<feature type="region of interest" description="Disordered" evidence="1">
    <location>
        <begin position="197"/>
        <end position="220"/>
    </location>
</feature>
<keyword evidence="4" id="KW-1185">Reference proteome</keyword>
<dbReference type="AlphaFoldDB" id="A0A419WDG3"/>
<keyword evidence="2" id="KW-1133">Transmembrane helix</keyword>
<keyword evidence="2" id="KW-0472">Membrane</keyword>
<accession>A0A419WDG3</accession>
<dbReference type="RefSeq" id="WP_245977588.1">
    <property type="nucleotide sequence ID" value="NZ_RAPO01000003.1"/>
</dbReference>
<evidence type="ECO:0000313" key="3">
    <source>
        <dbReference type="EMBL" id="RKD93432.1"/>
    </source>
</evidence>
<organism evidence="3 4">
    <name type="scientific">Halopiger aswanensis</name>
    <dbReference type="NCBI Taxonomy" id="148449"/>
    <lineage>
        <taxon>Archaea</taxon>
        <taxon>Methanobacteriati</taxon>
        <taxon>Methanobacteriota</taxon>
        <taxon>Stenosarchaea group</taxon>
        <taxon>Halobacteria</taxon>
        <taxon>Halobacteriales</taxon>
        <taxon>Natrialbaceae</taxon>
        <taxon>Halopiger</taxon>
    </lineage>
</organism>
<feature type="compositionally biased region" description="Polar residues" evidence="1">
    <location>
        <begin position="209"/>
        <end position="220"/>
    </location>
</feature>
<feature type="transmembrane region" description="Helical" evidence="2">
    <location>
        <begin position="55"/>
        <end position="84"/>
    </location>
</feature>
<evidence type="ECO:0008006" key="5">
    <source>
        <dbReference type="Google" id="ProtNLM"/>
    </source>
</evidence>
<keyword evidence="2" id="KW-0812">Transmembrane</keyword>
<name>A0A419WDG3_9EURY</name>
<dbReference type="EMBL" id="RAPO01000003">
    <property type="protein sequence ID" value="RKD93432.1"/>
    <property type="molecule type" value="Genomic_DNA"/>
</dbReference>
<dbReference type="Proteomes" id="UP000283805">
    <property type="component" value="Unassembled WGS sequence"/>
</dbReference>
<sequence>MMATTHALVGLLLAAAVALVAPGVAPVVAVAAIAGGLFPDLDLVGTHRKTLHFPVYAWLLAVPAVVVAIAVPTDWTVAAAVFFLTASLHPVTDLFGGGLEPRPWLGTSDRAVYSHYHGRWLAPRRWIGYDGSPGDLALAAVLALPALVVFDGTIRTVVVGMLVISIGYTVVRKPLADAGEWVADRLPAPLVAAAGSLPSAEDAGGAETDPSNLEQSRNRN</sequence>
<comment type="caution">
    <text evidence="3">The sequence shown here is derived from an EMBL/GenBank/DDBJ whole genome shotgun (WGS) entry which is preliminary data.</text>
</comment>
<reference evidence="3 4" key="1">
    <citation type="submission" date="2018-09" db="EMBL/GenBank/DDBJ databases">
        <title>Genomic Encyclopedia of Archaeal and Bacterial Type Strains, Phase II (KMG-II): from individual species to whole genera.</title>
        <authorList>
            <person name="Goeker M."/>
        </authorList>
    </citation>
    <scope>NUCLEOTIDE SEQUENCE [LARGE SCALE GENOMIC DNA]</scope>
    <source>
        <strain evidence="3 4">DSM 13151</strain>
    </source>
</reference>
<protein>
    <recommendedName>
        <fullName evidence="5">LexA-binding, inner membrane-associated hydrolase</fullName>
    </recommendedName>
</protein>